<name>A0A382FI08_9ZZZZ</name>
<dbReference type="SUPFAM" id="SSF109854">
    <property type="entry name" value="DinB/YfiT-like putative metalloenzymes"/>
    <property type="match status" value="1"/>
</dbReference>
<dbReference type="EMBL" id="UINC01050128">
    <property type="protein sequence ID" value="SVB62728.1"/>
    <property type="molecule type" value="Genomic_DNA"/>
</dbReference>
<dbReference type="Pfam" id="PF11716">
    <property type="entry name" value="MDMPI_N"/>
    <property type="match status" value="1"/>
</dbReference>
<dbReference type="InterPro" id="IPR036527">
    <property type="entry name" value="SCP2_sterol-bd_dom_sf"/>
</dbReference>
<dbReference type="AlphaFoldDB" id="A0A382FI08"/>
<reference evidence="2" key="1">
    <citation type="submission" date="2018-05" db="EMBL/GenBank/DDBJ databases">
        <authorList>
            <person name="Lanie J.A."/>
            <person name="Ng W.-L."/>
            <person name="Kazmierczak K.M."/>
            <person name="Andrzejewski T.M."/>
            <person name="Davidsen T.M."/>
            <person name="Wayne K.J."/>
            <person name="Tettelin H."/>
            <person name="Glass J.I."/>
            <person name="Rusch D."/>
            <person name="Podicherti R."/>
            <person name="Tsui H.-C.T."/>
            <person name="Winkler M.E."/>
        </authorList>
    </citation>
    <scope>NUCLEOTIDE SEQUENCE</scope>
</reference>
<proteinExistence type="predicted"/>
<accession>A0A382FI08</accession>
<protein>
    <recommendedName>
        <fullName evidence="1">Mycothiol-dependent maleylpyruvate isomerase metal-binding domain-containing protein</fullName>
    </recommendedName>
</protein>
<gene>
    <name evidence="2" type="ORF">METZ01_LOCUS215582</name>
</gene>
<dbReference type="GO" id="GO:0046872">
    <property type="term" value="F:metal ion binding"/>
    <property type="evidence" value="ECO:0007669"/>
    <property type="project" value="InterPro"/>
</dbReference>
<sequence>MQLIDTSITQAELIRTESERIMEYFDSLSPEDLEKPSPCERWTVGEVIAHLVWHVGTYRGMMERGLRDDISPTERLPSVPAGTPNRQVIVDDSYGQAAIDRRHSLERELISSFTKEYGKLNTLLAGVVPEDWSKPCYHVAGLRTVESFLTTYLMELAIHERDIRSTREHSPIVSEEIMPLLMGRIPGKLGRPWSISFPDMTDAAGPVIYRFELSGVGAADLDVVVEENKARAETAGTAPANLSASCDTDTFVLLMYGRFSLESAAAAGRMTEEGNQDLMTGFDQWLAGH</sequence>
<dbReference type="Gene3D" id="1.20.120.450">
    <property type="entry name" value="dinb family like domain"/>
    <property type="match status" value="1"/>
</dbReference>
<dbReference type="SUPFAM" id="SSF55718">
    <property type="entry name" value="SCP-like"/>
    <property type="match status" value="1"/>
</dbReference>
<dbReference type="InterPro" id="IPR024344">
    <property type="entry name" value="MDMPI_metal-binding"/>
</dbReference>
<feature type="domain" description="Mycothiol-dependent maleylpyruvate isomerase metal-binding" evidence="1">
    <location>
        <begin position="15"/>
        <end position="164"/>
    </location>
</feature>
<evidence type="ECO:0000259" key="1">
    <source>
        <dbReference type="Pfam" id="PF11716"/>
    </source>
</evidence>
<dbReference type="InterPro" id="IPR034660">
    <property type="entry name" value="DinB/YfiT-like"/>
</dbReference>
<organism evidence="2">
    <name type="scientific">marine metagenome</name>
    <dbReference type="NCBI Taxonomy" id="408172"/>
    <lineage>
        <taxon>unclassified sequences</taxon>
        <taxon>metagenomes</taxon>
        <taxon>ecological metagenomes</taxon>
    </lineage>
</organism>
<evidence type="ECO:0000313" key="2">
    <source>
        <dbReference type="EMBL" id="SVB62728.1"/>
    </source>
</evidence>